<keyword evidence="1" id="KW-0732">Signal</keyword>
<sequence>MSDGGGIPGQSGADPGWNGPQQRPAYVPPAPAEPDWEALAQRNQQEDRRRTRLKIGGAALGVLLVGGMVAGALVLQQPGGSGPAASAHAAPASGTAAGTPLADPGSPSASPDASARTVKVDDRGGHHPLSLSHGAVLGPTEGHNGQTLVLNSSPEAYAQTNTVVVNTAKSFTVSALVRNNAPTGGRSAVSQGSDSYYSFDLGRDYWAGHNQWVFKVQTAAGGQDDTTYQAFSKTPATTGQWTLLTGVYDVAAKKISLYVDGRLAQTTAVKGVWHTSGPLQLGRVRYKSAWSDSWDGAITDVQAWDQALPAARIAQLAAGGSGGGGAAADAPPMAGWLLP</sequence>
<keyword evidence="4" id="KW-1133">Transmembrane helix</keyword>
<dbReference type="Pfam" id="PF13385">
    <property type="entry name" value="Laminin_G_3"/>
    <property type="match status" value="1"/>
</dbReference>
<reference evidence="6 7" key="1">
    <citation type="journal article" date="2019" name="Int. J. Syst. Evol. Microbiol.">
        <title>The Global Catalogue of Microorganisms (GCM) 10K type strain sequencing project: providing services to taxonomists for standard genome sequencing and annotation.</title>
        <authorList>
            <consortium name="The Broad Institute Genomics Platform"/>
            <consortium name="The Broad Institute Genome Sequencing Center for Infectious Disease"/>
            <person name="Wu L."/>
            <person name="Ma J."/>
        </authorList>
    </citation>
    <scope>NUCLEOTIDE SEQUENCE [LARGE SCALE GENOMIC DNA]</scope>
    <source>
        <strain evidence="6 7">JCM 14560</strain>
    </source>
</reference>
<feature type="transmembrane region" description="Helical" evidence="4">
    <location>
        <begin position="55"/>
        <end position="75"/>
    </location>
</feature>
<dbReference type="InterPro" id="IPR006558">
    <property type="entry name" value="LamG-like"/>
</dbReference>
<dbReference type="InterPro" id="IPR013320">
    <property type="entry name" value="ConA-like_dom_sf"/>
</dbReference>
<gene>
    <name evidence="6" type="ORF">GCM10009760_43910</name>
</gene>
<evidence type="ECO:0000313" key="6">
    <source>
        <dbReference type="EMBL" id="GAA2150043.1"/>
    </source>
</evidence>
<feature type="region of interest" description="Disordered" evidence="3">
    <location>
        <begin position="78"/>
        <end position="148"/>
    </location>
</feature>
<evidence type="ECO:0000256" key="4">
    <source>
        <dbReference type="SAM" id="Phobius"/>
    </source>
</evidence>
<evidence type="ECO:0000313" key="7">
    <source>
        <dbReference type="Proteomes" id="UP001422759"/>
    </source>
</evidence>
<dbReference type="InterPro" id="IPR042837">
    <property type="entry name" value="PTX3"/>
</dbReference>
<dbReference type="RefSeq" id="WP_344467611.1">
    <property type="nucleotide sequence ID" value="NZ_BAAANT010000028.1"/>
</dbReference>
<keyword evidence="2" id="KW-1015">Disulfide bond</keyword>
<dbReference type="SMART" id="SM00560">
    <property type="entry name" value="LamGL"/>
    <property type="match status" value="1"/>
</dbReference>
<keyword evidence="4" id="KW-0812">Transmembrane</keyword>
<feature type="region of interest" description="Disordered" evidence="3">
    <location>
        <begin position="1"/>
        <end position="34"/>
    </location>
</feature>
<evidence type="ECO:0000256" key="2">
    <source>
        <dbReference type="ARBA" id="ARBA00023157"/>
    </source>
</evidence>
<proteinExistence type="predicted"/>
<keyword evidence="4" id="KW-0472">Membrane</keyword>
<dbReference type="SUPFAM" id="SSF49899">
    <property type="entry name" value="Concanavalin A-like lectins/glucanases"/>
    <property type="match status" value="1"/>
</dbReference>
<feature type="compositionally biased region" description="Low complexity" evidence="3">
    <location>
        <begin position="83"/>
        <end position="115"/>
    </location>
</feature>
<feature type="domain" description="LamG-like jellyroll fold" evidence="5">
    <location>
        <begin position="169"/>
        <end position="311"/>
    </location>
</feature>
<name>A0ABN2ZZ34_9ACTN</name>
<evidence type="ECO:0000256" key="1">
    <source>
        <dbReference type="ARBA" id="ARBA00022729"/>
    </source>
</evidence>
<comment type="caution">
    <text evidence="6">The sequence shown here is derived from an EMBL/GenBank/DDBJ whole genome shotgun (WGS) entry which is preliminary data.</text>
</comment>
<protein>
    <recommendedName>
        <fullName evidence="5">LamG-like jellyroll fold domain-containing protein</fullName>
    </recommendedName>
</protein>
<evidence type="ECO:0000259" key="5">
    <source>
        <dbReference type="SMART" id="SM00560"/>
    </source>
</evidence>
<evidence type="ECO:0000256" key="3">
    <source>
        <dbReference type="SAM" id="MobiDB-lite"/>
    </source>
</evidence>
<dbReference type="Gene3D" id="2.60.120.200">
    <property type="match status" value="1"/>
</dbReference>
<dbReference type="PANTHER" id="PTHR46943:SF1">
    <property type="entry name" value="PENTRAXIN-RELATED PROTEIN PTX3"/>
    <property type="match status" value="1"/>
</dbReference>
<accession>A0ABN2ZZ34</accession>
<organism evidence="6 7">
    <name type="scientific">Kitasatospora kazusensis</name>
    <dbReference type="NCBI Taxonomy" id="407974"/>
    <lineage>
        <taxon>Bacteria</taxon>
        <taxon>Bacillati</taxon>
        <taxon>Actinomycetota</taxon>
        <taxon>Actinomycetes</taxon>
        <taxon>Kitasatosporales</taxon>
        <taxon>Streptomycetaceae</taxon>
        <taxon>Kitasatospora</taxon>
    </lineage>
</organism>
<dbReference type="EMBL" id="BAAANT010000028">
    <property type="protein sequence ID" value="GAA2150043.1"/>
    <property type="molecule type" value="Genomic_DNA"/>
</dbReference>
<dbReference type="PANTHER" id="PTHR46943">
    <property type="entry name" value="PENTRAXIN-RELATED PROTEIN PTX3"/>
    <property type="match status" value="1"/>
</dbReference>
<dbReference type="Proteomes" id="UP001422759">
    <property type="component" value="Unassembled WGS sequence"/>
</dbReference>
<keyword evidence="7" id="KW-1185">Reference proteome</keyword>